<dbReference type="PANTHER" id="PTHR43267:SF1">
    <property type="entry name" value="TRNA THREONYLCARBAMOYLADENOSINE DEHYDRATASE"/>
    <property type="match status" value="1"/>
</dbReference>
<evidence type="ECO:0000313" key="3">
    <source>
        <dbReference type="EMBL" id="MBO8481621.1"/>
    </source>
</evidence>
<feature type="transmembrane region" description="Helical" evidence="1">
    <location>
        <begin position="20"/>
        <end position="39"/>
    </location>
</feature>
<dbReference type="PANTHER" id="PTHR43267">
    <property type="entry name" value="TRNA THREONYLCARBAMOYLADENOSINE DEHYDRATASE"/>
    <property type="match status" value="1"/>
</dbReference>
<organism evidence="3 4">
    <name type="scientific">Candidatus Merdivivens faecigallinarum</name>
    <dbReference type="NCBI Taxonomy" id="2840871"/>
    <lineage>
        <taxon>Bacteria</taxon>
        <taxon>Pseudomonadati</taxon>
        <taxon>Bacteroidota</taxon>
        <taxon>Bacteroidia</taxon>
        <taxon>Bacteroidales</taxon>
        <taxon>Muribaculaceae</taxon>
        <taxon>Muribaculaceae incertae sedis</taxon>
        <taxon>Candidatus Merdivivens</taxon>
    </lineage>
</organism>
<dbReference type="CDD" id="cd00755">
    <property type="entry name" value="YgdL_like"/>
    <property type="match status" value="1"/>
</dbReference>
<evidence type="ECO:0000313" key="4">
    <source>
        <dbReference type="Proteomes" id="UP000823772"/>
    </source>
</evidence>
<dbReference type="SUPFAM" id="SSF69572">
    <property type="entry name" value="Activating enzymes of the ubiquitin-like proteins"/>
    <property type="match status" value="1"/>
</dbReference>
<comment type="caution">
    <text evidence="3">The sequence shown here is derived from an EMBL/GenBank/DDBJ whole genome shotgun (WGS) entry which is preliminary data.</text>
</comment>
<feature type="domain" description="THIF-type NAD/FAD binding fold" evidence="2">
    <location>
        <begin position="13"/>
        <end position="236"/>
    </location>
</feature>
<evidence type="ECO:0000259" key="2">
    <source>
        <dbReference type="Pfam" id="PF00899"/>
    </source>
</evidence>
<dbReference type="AlphaFoldDB" id="A0A9D9NQ31"/>
<keyword evidence="1" id="KW-0812">Transmembrane</keyword>
<name>A0A9D9NQ31_9BACT</name>
<dbReference type="InterPro" id="IPR000594">
    <property type="entry name" value="ThiF_NAD_FAD-bd"/>
</dbReference>
<gene>
    <name evidence="3" type="ORF">IAC87_03640</name>
</gene>
<keyword evidence="1" id="KW-1133">Transmembrane helix</keyword>
<dbReference type="GO" id="GO:0008641">
    <property type="term" value="F:ubiquitin-like modifier activating enzyme activity"/>
    <property type="evidence" value="ECO:0007669"/>
    <property type="project" value="InterPro"/>
</dbReference>
<keyword evidence="1" id="KW-0472">Membrane</keyword>
<dbReference type="GO" id="GO:0061503">
    <property type="term" value="F:tRNA threonylcarbamoyladenosine dehydratase"/>
    <property type="evidence" value="ECO:0007669"/>
    <property type="project" value="TreeGrafter"/>
</dbReference>
<reference evidence="3" key="2">
    <citation type="journal article" date="2021" name="PeerJ">
        <title>Extensive microbial diversity within the chicken gut microbiome revealed by metagenomics and culture.</title>
        <authorList>
            <person name="Gilroy R."/>
            <person name="Ravi A."/>
            <person name="Getino M."/>
            <person name="Pursley I."/>
            <person name="Horton D.L."/>
            <person name="Alikhan N.F."/>
            <person name="Baker D."/>
            <person name="Gharbi K."/>
            <person name="Hall N."/>
            <person name="Watson M."/>
            <person name="Adriaenssens E.M."/>
            <person name="Foster-Nyarko E."/>
            <person name="Jarju S."/>
            <person name="Secka A."/>
            <person name="Antonio M."/>
            <person name="Oren A."/>
            <person name="Chaudhuri R.R."/>
            <person name="La Ragione R."/>
            <person name="Hildebrand F."/>
            <person name="Pallen M.J."/>
        </authorList>
    </citation>
    <scope>NUCLEOTIDE SEQUENCE</scope>
    <source>
        <strain evidence="3">B3-2255</strain>
    </source>
</reference>
<accession>A0A9D9NQ31</accession>
<dbReference type="Pfam" id="PF00899">
    <property type="entry name" value="ThiF"/>
    <property type="match status" value="1"/>
</dbReference>
<reference evidence="3" key="1">
    <citation type="submission" date="2020-10" db="EMBL/GenBank/DDBJ databases">
        <authorList>
            <person name="Gilroy R."/>
        </authorList>
    </citation>
    <scope>NUCLEOTIDE SEQUENCE</scope>
    <source>
        <strain evidence="3">B3-2255</strain>
    </source>
</reference>
<protein>
    <submittedName>
        <fullName evidence="3">tRNA threonylcarbamoyladenosine dehydratase</fullName>
    </submittedName>
</protein>
<sequence>MDRAWQSRTEMLLGGKTLSLLSRSTVVVAGVGGVGGYAAEMLCRAGVGRLVLVDADAVAETDINRQITALHSTVGRSKCSVLAGRLKDINPEAEIVTVEKYMDADDVAGIIGGLGADFLVDAIDTLSPKLALIKYCVDTSLPFVSSMGSGAKTDATAVRISDISKSHNCPLAYVIRKKLRKMGIYRGFKVVYSEELPDRGAVVECEGRNKKSMVGTVSYIPAVFGCACAQAAIEFFRDFD</sequence>
<dbReference type="Gene3D" id="3.40.50.720">
    <property type="entry name" value="NAD(P)-binding Rossmann-like Domain"/>
    <property type="match status" value="1"/>
</dbReference>
<dbReference type="GO" id="GO:0061504">
    <property type="term" value="P:cyclic threonylcarbamoyladenosine biosynthetic process"/>
    <property type="evidence" value="ECO:0007669"/>
    <property type="project" value="TreeGrafter"/>
</dbReference>
<dbReference type="EMBL" id="JADILY010000079">
    <property type="protein sequence ID" value="MBO8481621.1"/>
    <property type="molecule type" value="Genomic_DNA"/>
</dbReference>
<evidence type="ECO:0000256" key="1">
    <source>
        <dbReference type="SAM" id="Phobius"/>
    </source>
</evidence>
<dbReference type="InterPro" id="IPR035985">
    <property type="entry name" value="Ubiquitin-activating_enz"/>
</dbReference>
<dbReference type="Proteomes" id="UP000823772">
    <property type="component" value="Unassembled WGS sequence"/>
</dbReference>
<proteinExistence type="predicted"/>
<dbReference type="InterPro" id="IPR045886">
    <property type="entry name" value="ThiF/MoeB/HesA"/>
</dbReference>